<comment type="subcellular location">
    <subcellularLocation>
        <location evidence="1">Secreted</location>
        <location evidence="1">Extracellular space</location>
        <location evidence="1">Extracellular matrix</location>
    </subcellularLocation>
</comment>
<evidence type="ECO:0000256" key="6">
    <source>
        <dbReference type="ARBA" id="ARBA00022729"/>
    </source>
</evidence>
<dbReference type="SMART" id="SM00181">
    <property type="entry name" value="EGF"/>
    <property type="match status" value="5"/>
</dbReference>
<dbReference type="GeneID" id="116953928"/>
<keyword evidence="10" id="KW-0325">Glycoprotein</keyword>
<name>A0AAJ7U5D2_PETMA</name>
<dbReference type="InterPro" id="IPR000152">
    <property type="entry name" value="EGF-type_Asp/Asn_hydroxyl_site"/>
</dbReference>
<evidence type="ECO:0000256" key="7">
    <source>
        <dbReference type="ARBA" id="ARBA00022737"/>
    </source>
</evidence>
<dbReference type="AlphaFoldDB" id="A0AAJ7U5D2"/>
<dbReference type="FunFam" id="2.10.25.10:FF:000038">
    <property type="entry name" value="Fibrillin 2"/>
    <property type="match status" value="1"/>
</dbReference>
<comment type="similarity">
    <text evidence="2">Belongs to the fibulin family.</text>
</comment>
<dbReference type="InterPro" id="IPR009030">
    <property type="entry name" value="Growth_fac_rcpt_cys_sf"/>
</dbReference>
<feature type="region of interest" description="Disordered" evidence="12">
    <location>
        <begin position="97"/>
        <end position="135"/>
    </location>
</feature>
<keyword evidence="8" id="KW-0106">Calcium</keyword>
<evidence type="ECO:0000313" key="15">
    <source>
        <dbReference type="Proteomes" id="UP001318040"/>
    </source>
</evidence>
<keyword evidence="4" id="KW-0272">Extracellular matrix</keyword>
<keyword evidence="9" id="KW-1015">Disulfide bond</keyword>
<evidence type="ECO:0000256" key="8">
    <source>
        <dbReference type="ARBA" id="ARBA00022837"/>
    </source>
</evidence>
<feature type="domain" description="EGF-like" evidence="14">
    <location>
        <begin position="157"/>
        <end position="195"/>
    </location>
</feature>
<dbReference type="Pfam" id="PF07645">
    <property type="entry name" value="EGF_CA"/>
    <property type="match status" value="6"/>
</dbReference>
<feature type="domain" description="EGF-like" evidence="14">
    <location>
        <begin position="199"/>
        <end position="237"/>
    </location>
</feature>
<evidence type="ECO:0000256" key="4">
    <source>
        <dbReference type="ARBA" id="ARBA00022530"/>
    </source>
</evidence>
<dbReference type="InterPro" id="IPR001881">
    <property type="entry name" value="EGF-like_Ca-bd_dom"/>
</dbReference>
<evidence type="ECO:0000256" key="2">
    <source>
        <dbReference type="ARBA" id="ARBA00006127"/>
    </source>
</evidence>
<dbReference type="Gene3D" id="2.10.25.10">
    <property type="entry name" value="Laminin"/>
    <property type="match status" value="5"/>
</dbReference>
<sequence>MRAGRRGGGPSGGVWAPRLVGVCLLLASLTSSQSPNGVTAPLTDCSEGYLWNADRQQCLDVNECEIIPDACKGQLKCINHFGGYLCLPRSALVIRTPSGETHGGGGSGAPQPVGERPPGGHAAPPPRRAVSEAGDAAEDVMSPCAPGHDLQDGVCVDVDECLGGEPLCPPSKTCANTPGSYTCQCHSGYQESYGGVCVDINECLYGHCQQRCVNSPGSYRCQCSAGFILADNNHSCQDVDECAGEQQPCAQLCTNSHGSFQCRCEAGYSLARDRRACTDVDECRHSTSLCHFRCHNTDGSFHCSCPEGFSMHSNNRSCLDVNECEGQSGGGACRDSQRCYNLPGGHRCIDALVCREPYTQSADDLCVCPSELPACTDLPYSVRYKFMDIAGGRRVPADIFYLQSRVHYQGAYNSFQIRAGNEAKEFVLRQLNEHTAMLALIRAVRGPRDIPLELEVVTVHPLLGLHTSSLLRLHIFVTSQPFGNR</sequence>
<evidence type="ECO:0000256" key="9">
    <source>
        <dbReference type="ARBA" id="ARBA00023157"/>
    </source>
</evidence>
<dbReference type="PROSITE" id="PS50026">
    <property type="entry name" value="EGF_3"/>
    <property type="match status" value="4"/>
</dbReference>
<feature type="domain" description="EGF-like" evidence="14">
    <location>
        <begin position="279"/>
        <end position="319"/>
    </location>
</feature>
<dbReference type="KEGG" id="pmrn:116953928"/>
<gene>
    <name evidence="16" type="primary">LOC116953928</name>
</gene>
<evidence type="ECO:0000256" key="12">
    <source>
        <dbReference type="SAM" id="MobiDB-lite"/>
    </source>
</evidence>
<dbReference type="SMART" id="SM00179">
    <property type="entry name" value="EGF_CA"/>
    <property type="match status" value="6"/>
</dbReference>
<dbReference type="RefSeq" id="XP_032830141.1">
    <property type="nucleotide sequence ID" value="XM_032974250.1"/>
</dbReference>
<dbReference type="Pfam" id="PF22914">
    <property type="entry name" value="Fibulin_C"/>
    <property type="match status" value="1"/>
</dbReference>
<reference evidence="16" key="1">
    <citation type="submission" date="2025-08" db="UniProtKB">
        <authorList>
            <consortium name="RefSeq"/>
        </authorList>
    </citation>
    <scope>IDENTIFICATION</scope>
    <source>
        <tissue evidence="16">Sperm</tissue>
    </source>
</reference>
<evidence type="ECO:0000256" key="3">
    <source>
        <dbReference type="ARBA" id="ARBA00022525"/>
    </source>
</evidence>
<evidence type="ECO:0000256" key="13">
    <source>
        <dbReference type="SAM" id="SignalP"/>
    </source>
</evidence>
<dbReference type="InterPro" id="IPR055088">
    <property type="entry name" value="Fibulin_C"/>
</dbReference>
<keyword evidence="3" id="KW-0964">Secreted</keyword>
<organism evidence="15 16">
    <name type="scientific">Petromyzon marinus</name>
    <name type="common">Sea lamprey</name>
    <dbReference type="NCBI Taxonomy" id="7757"/>
    <lineage>
        <taxon>Eukaryota</taxon>
        <taxon>Metazoa</taxon>
        <taxon>Chordata</taxon>
        <taxon>Craniata</taxon>
        <taxon>Vertebrata</taxon>
        <taxon>Cyclostomata</taxon>
        <taxon>Hyperoartia</taxon>
        <taxon>Petromyzontiformes</taxon>
        <taxon>Petromyzontidae</taxon>
        <taxon>Petromyzon</taxon>
    </lineage>
</organism>
<feature type="domain" description="EGF-like" evidence="14">
    <location>
        <begin position="238"/>
        <end position="278"/>
    </location>
</feature>
<dbReference type="InterPro" id="IPR049883">
    <property type="entry name" value="NOTCH1_EGF-like"/>
</dbReference>
<dbReference type="GO" id="GO:0071944">
    <property type="term" value="C:cell periphery"/>
    <property type="evidence" value="ECO:0007669"/>
    <property type="project" value="UniProtKB-ARBA"/>
</dbReference>
<evidence type="ECO:0000256" key="10">
    <source>
        <dbReference type="ARBA" id="ARBA00023180"/>
    </source>
</evidence>
<keyword evidence="5 11" id="KW-0245">EGF-like domain</keyword>
<dbReference type="PROSITE" id="PS01186">
    <property type="entry name" value="EGF_2"/>
    <property type="match status" value="3"/>
</dbReference>
<dbReference type="FunFam" id="2.10.25.10:FF:000010">
    <property type="entry name" value="Pro-epidermal growth factor"/>
    <property type="match status" value="2"/>
</dbReference>
<keyword evidence="7" id="KW-0677">Repeat</keyword>
<feature type="signal peptide" evidence="13">
    <location>
        <begin position="1"/>
        <end position="32"/>
    </location>
</feature>
<comment type="caution">
    <text evidence="11">Lacks conserved residue(s) required for the propagation of feature annotation.</text>
</comment>
<evidence type="ECO:0000259" key="14">
    <source>
        <dbReference type="PROSITE" id="PS50026"/>
    </source>
</evidence>
<dbReference type="PANTHER" id="PTHR24050:SF27">
    <property type="entry name" value="FIBRILLIN-1"/>
    <property type="match status" value="1"/>
</dbReference>
<dbReference type="FunFam" id="2.10.25.10:FF:000240">
    <property type="entry name" value="Vitamin K-dependent protein S"/>
    <property type="match status" value="1"/>
</dbReference>
<dbReference type="PANTHER" id="PTHR24050">
    <property type="entry name" value="PA14 DOMAIN-CONTAINING PROTEIN"/>
    <property type="match status" value="1"/>
</dbReference>
<accession>A0AAJ7U5D2</accession>
<dbReference type="CDD" id="cd00054">
    <property type="entry name" value="EGF_CA"/>
    <property type="match status" value="2"/>
</dbReference>
<feature type="chain" id="PRO_5042505460" evidence="13">
    <location>
        <begin position="33"/>
        <end position="485"/>
    </location>
</feature>
<dbReference type="SUPFAM" id="SSF57184">
    <property type="entry name" value="Growth factor receptor domain"/>
    <property type="match status" value="2"/>
</dbReference>
<dbReference type="Proteomes" id="UP001318040">
    <property type="component" value="Chromosome 53"/>
</dbReference>
<dbReference type="InterPro" id="IPR000742">
    <property type="entry name" value="EGF"/>
</dbReference>
<evidence type="ECO:0000256" key="1">
    <source>
        <dbReference type="ARBA" id="ARBA00004498"/>
    </source>
</evidence>
<evidence type="ECO:0000256" key="5">
    <source>
        <dbReference type="ARBA" id="ARBA00022536"/>
    </source>
</evidence>
<protein>
    <submittedName>
        <fullName evidence="16">EGF-containing fibulin-like extracellular matrix protein 2</fullName>
    </submittedName>
</protein>
<proteinExistence type="inferred from homology"/>
<dbReference type="PROSITE" id="PS00010">
    <property type="entry name" value="ASX_HYDROXYL"/>
    <property type="match status" value="4"/>
</dbReference>
<keyword evidence="6 13" id="KW-0732">Signal</keyword>
<evidence type="ECO:0000313" key="16">
    <source>
        <dbReference type="RefSeq" id="XP_032830141.1"/>
    </source>
</evidence>
<keyword evidence="15" id="KW-1185">Reference proteome</keyword>
<evidence type="ECO:0000256" key="11">
    <source>
        <dbReference type="PROSITE-ProRule" id="PRU00076"/>
    </source>
</evidence>
<dbReference type="InterPro" id="IPR052235">
    <property type="entry name" value="Nephronectin_domain"/>
</dbReference>
<dbReference type="GO" id="GO:0005509">
    <property type="term" value="F:calcium ion binding"/>
    <property type="evidence" value="ECO:0007669"/>
    <property type="project" value="InterPro"/>
</dbReference>